<dbReference type="Gramene" id="KMS93947">
    <property type="protein sequence ID" value="KMS93947"/>
    <property type="gene ID" value="BVRB_026330"/>
</dbReference>
<gene>
    <name evidence="3" type="ORF">BVRB_026330</name>
</gene>
<dbReference type="OrthoDB" id="427002at2759"/>
<dbReference type="GO" id="GO:0004067">
    <property type="term" value="F:asparaginase activity"/>
    <property type="evidence" value="ECO:0007669"/>
    <property type="project" value="UniProtKB-UniRule"/>
</dbReference>
<proteinExistence type="predicted"/>
<dbReference type="PROSITE" id="PS51732">
    <property type="entry name" value="ASN_GLN_ASE_3"/>
    <property type="match status" value="1"/>
</dbReference>
<dbReference type="InterPro" id="IPR027474">
    <property type="entry name" value="L-asparaginase_N"/>
</dbReference>
<dbReference type="AlphaFoldDB" id="A0A0J8B246"/>
<feature type="domain" description="L-asparaginase N-terminal" evidence="2">
    <location>
        <begin position="10"/>
        <end position="74"/>
    </location>
</feature>
<protein>
    <recommendedName>
        <fullName evidence="2">L-asparaginase N-terminal domain-containing protein</fullName>
    </recommendedName>
</protein>
<keyword evidence="4" id="KW-1185">Reference proteome</keyword>
<dbReference type="InterPro" id="IPR006034">
    <property type="entry name" value="Asparaginase/glutaminase-like"/>
</dbReference>
<dbReference type="PROSITE" id="PS00144">
    <property type="entry name" value="ASN_GLN_ASE_1"/>
    <property type="match status" value="1"/>
</dbReference>
<dbReference type="EMBL" id="KQ097415">
    <property type="protein sequence ID" value="KMS93947.1"/>
    <property type="molecule type" value="Genomic_DNA"/>
</dbReference>
<name>A0A0J8B246_BETVV</name>
<dbReference type="PIRSF" id="PIRSF500176">
    <property type="entry name" value="L_ASNase"/>
    <property type="match status" value="1"/>
</dbReference>
<reference evidence="3 4" key="1">
    <citation type="journal article" date="2014" name="Nature">
        <title>The genome of the recently domesticated crop plant sugar beet (Beta vulgaris).</title>
        <authorList>
            <person name="Dohm J.C."/>
            <person name="Minoche A.E."/>
            <person name="Holtgrawe D."/>
            <person name="Capella-Gutierrez S."/>
            <person name="Zakrzewski F."/>
            <person name="Tafer H."/>
            <person name="Rupp O."/>
            <person name="Sorensen T.R."/>
            <person name="Stracke R."/>
            <person name="Reinhardt R."/>
            <person name="Goesmann A."/>
            <person name="Kraft T."/>
            <person name="Schulz B."/>
            <person name="Stadler P.F."/>
            <person name="Schmidt T."/>
            <person name="Gabaldon T."/>
            <person name="Lehrach H."/>
            <person name="Weisshaar B."/>
            <person name="Himmelbauer H."/>
        </authorList>
    </citation>
    <scope>NUCLEOTIDE SEQUENCE [LARGE SCALE GENOMIC DNA]</scope>
    <source>
        <tissue evidence="3">Taproot</tissue>
    </source>
</reference>
<evidence type="ECO:0000259" key="2">
    <source>
        <dbReference type="Pfam" id="PF00710"/>
    </source>
</evidence>
<sequence>MISDSSKSDVLIICTGGTIGMFENDDGALEPRPGAFTAMLPHVFAFNQSRLPKYDVMEWEPLIDSSNMRPQLWKVSVLSRINYR</sequence>
<dbReference type="SUPFAM" id="SSF53774">
    <property type="entry name" value="Glutaminase/Asparaginase"/>
    <property type="match status" value="1"/>
</dbReference>
<evidence type="ECO:0000313" key="3">
    <source>
        <dbReference type="EMBL" id="KMS93947.1"/>
    </source>
</evidence>
<dbReference type="PANTHER" id="PTHR11707:SF28">
    <property type="entry name" value="60 KDA LYSOPHOSPHOLIPASE"/>
    <property type="match status" value="1"/>
</dbReference>
<feature type="non-terminal residue" evidence="3">
    <location>
        <position position="84"/>
    </location>
</feature>
<dbReference type="InterPro" id="IPR020827">
    <property type="entry name" value="Asparaginase/glutaminase_AS1"/>
</dbReference>
<dbReference type="Gene3D" id="3.40.50.1170">
    <property type="entry name" value="L-asparaginase, N-terminal domain"/>
    <property type="match status" value="1"/>
</dbReference>
<dbReference type="PANTHER" id="PTHR11707">
    <property type="entry name" value="L-ASPARAGINASE"/>
    <property type="match status" value="1"/>
</dbReference>
<dbReference type="PIRSF" id="PIRSF001220">
    <property type="entry name" value="L-ASNase_gatD"/>
    <property type="match status" value="1"/>
</dbReference>
<dbReference type="Pfam" id="PF00710">
    <property type="entry name" value="Asparaginase"/>
    <property type="match status" value="1"/>
</dbReference>
<dbReference type="Proteomes" id="UP000035740">
    <property type="component" value="Unassembled WGS sequence"/>
</dbReference>
<accession>A0A0J8B246</accession>
<dbReference type="InterPro" id="IPR036152">
    <property type="entry name" value="Asp/glu_Ase-like_sf"/>
</dbReference>
<evidence type="ECO:0000256" key="1">
    <source>
        <dbReference type="PROSITE-ProRule" id="PRU10099"/>
    </source>
</evidence>
<dbReference type="InterPro" id="IPR037152">
    <property type="entry name" value="L-asparaginase_N_sf"/>
</dbReference>
<organism evidence="3 4">
    <name type="scientific">Beta vulgaris subsp. vulgaris</name>
    <name type="common">Beet</name>
    <dbReference type="NCBI Taxonomy" id="3555"/>
    <lineage>
        <taxon>Eukaryota</taxon>
        <taxon>Viridiplantae</taxon>
        <taxon>Streptophyta</taxon>
        <taxon>Embryophyta</taxon>
        <taxon>Tracheophyta</taxon>
        <taxon>Spermatophyta</taxon>
        <taxon>Magnoliopsida</taxon>
        <taxon>eudicotyledons</taxon>
        <taxon>Gunneridae</taxon>
        <taxon>Pentapetalae</taxon>
        <taxon>Caryophyllales</taxon>
        <taxon>Chenopodiaceae</taxon>
        <taxon>Betoideae</taxon>
        <taxon>Beta</taxon>
    </lineage>
</organism>
<feature type="active site" evidence="1">
    <location>
        <position position="18"/>
    </location>
</feature>
<dbReference type="GO" id="GO:0006528">
    <property type="term" value="P:asparagine metabolic process"/>
    <property type="evidence" value="ECO:0007669"/>
    <property type="project" value="UniProtKB-ARBA"/>
</dbReference>
<evidence type="ECO:0000313" key="4">
    <source>
        <dbReference type="Proteomes" id="UP000035740"/>
    </source>
</evidence>